<sequence length="128" mass="14329">MEQVRAAAREIGFLYVAEQSRTELGVQERPASIQSSQVTHLNKTAEFFKQSMENNMEAFTGLIPNKATYPIRLYLIRRFKYRLPDGRFQYHGLFLAGHLGIYGVYRGPGNIAPALQSGAQSPLANPLA</sequence>
<dbReference type="InParanoid" id="A0A2T3BGC6"/>
<dbReference type="AlphaFoldDB" id="A0A2T3BGC6"/>
<evidence type="ECO:0000313" key="2">
    <source>
        <dbReference type="Proteomes" id="UP000241818"/>
    </source>
</evidence>
<dbReference type="EMBL" id="KZ679006">
    <property type="protein sequence ID" value="PSS28470.1"/>
    <property type="molecule type" value="Genomic_DNA"/>
</dbReference>
<name>A0A2T3BGC6_AMORE</name>
<dbReference type="RefSeq" id="XP_024725995.1">
    <property type="nucleotide sequence ID" value="XM_024865136.1"/>
</dbReference>
<protein>
    <submittedName>
        <fullName evidence="1">Uncharacterized protein</fullName>
    </submittedName>
</protein>
<dbReference type="OrthoDB" id="8922241at2759"/>
<dbReference type="GeneID" id="36573217"/>
<reference evidence="1 2" key="1">
    <citation type="journal article" date="2018" name="New Phytol.">
        <title>Comparative genomics and transcriptomics depict ericoid mycorrhizal fungi as versatile saprotrophs and plant mutualists.</title>
        <authorList>
            <person name="Martino E."/>
            <person name="Morin E."/>
            <person name="Grelet G.A."/>
            <person name="Kuo A."/>
            <person name="Kohler A."/>
            <person name="Daghino S."/>
            <person name="Barry K.W."/>
            <person name="Cichocki N."/>
            <person name="Clum A."/>
            <person name="Dockter R.B."/>
            <person name="Hainaut M."/>
            <person name="Kuo R.C."/>
            <person name="LaButti K."/>
            <person name="Lindahl B.D."/>
            <person name="Lindquist E.A."/>
            <person name="Lipzen A."/>
            <person name="Khouja H.R."/>
            <person name="Magnuson J."/>
            <person name="Murat C."/>
            <person name="Ohm R.A."/>
            <person name="Singer S.W."/>
            <person name="Spatafora J.W."/>
            <person name="Wang M."/>
            <person name="Veneault-Fourrey C."/>
            <person name="Henrissat B."/>
            <person name="Grigoriev I.V."/>
            <person name="Martin F.M."/>
            <person name="Perotto S."/>
        </authorList>
    </citation>
    <scope>NUCLEOTIDE SEQUENCE [LARGE SCALE GENOMIC DNA]</scope>
    <source>
        <strain evidence="1 2">ATCC 22711</strain>
    </source>
</reference>
<organism evidence="1 2">
    <name type="scientific">Amorphotheca resinae ATCC 22711</name>
    <dbReference type="NCBI Taxonomy" id="857342"/>
    <lineage>
        <taxon>Eukaryota</taxon>
        <taxon>Fungi</taxon>
        <taxon>Dikarya</taxon>
        <taxon>Ascomycota</taxon>
        <taxon>Pezizomycotina</taxon>
        <taxon>Leotiomycetes</taxon>
        <taxon>Helotiales</taxon>
        <taxon>Amorphothecaceae</taxon>
        <taxon>Amorphotheca</taxon>
    </lineage>
</organism>
<accession>A0A2T3BGC6</accession>
<dbReference type="Proteomes" id="UP000241818">
    <property type="component" value="Unassembled WGS sequence"/>
</dbReference>
<gene>
    <name evidence="1" type="ORF">M430DRAFT_24799</name>
</gene>
<proteinExistence type="predicted"/>
<keyword evidence="2" id="KW-1185">Reference proteome</keyword>
<evidence type="ECO:0000313" key="1">
    <source>
        <dbReference type="EMBL" id="PSS28470.1"/>
    </source>
</evidence>